<gene>
    <name evidence="2" type="ORF">PF011_g29528</name>
</gene>
<reference evidence="2 3" key="1">
    <citation type="submission" date="2018-09" db="EMBL/GenBank/DDBJ databases">
        <title>Genomic investigation of the strawberry pathogen Phytophthora fragariae indicates pathogenicity is determined by transcriptional variation in three key races.</title>
        <authorList>
            <person name="Adams T.M."/>
            <person name="Armitage A.D."/>
            <person name="Sobczyk M.K."/>
            <person name="Bates H.J."/>
            <person name="Dunwell J.M."/>
            <person name="Nellist C.F."/>
            <person name="Harrison R.J."/>
        </authorList>
    </citation>
    <scope>NUCLEOTIDE SEQUENCE [LARGE SCALE GENOMIC DNA]</scope>
    <source>
        <strain evidence="2 3">SCRP245</strain>
    </source>
</reference>
<protein>
    <submittedName>
        <fullName evidence="2">Uncharacterized protein</fullName>
    </submittedName>
</protein>
<accession>A0A6A3GY16</accession>
<sequence>MLLARIGGGVTLASARSRAQVASSSLCSVVCNTSRSVPREDQGAATPVTARTHQMQHRVRSPRPRIRFNS</sequence>
<feature type="region of interest" description="Disordered" evidence="1">
    <location>
        <begin position="37"/>
        <end position="70"/>
    </location>
</feature>
<evidence type="ECO:0000256" key="1">
    <source>
        <dbReference type="SAM" id="MobiDB-lite"/>
    </source>
</evidence>
<feature type="compositionally biased region" description="Basic residues" evidence="1">
    <location>
        <begin position="54"/>
        <end position="70"/>
    </location>
</feature>
<evidence type="ECO:0000313" key="2">
    <source>
        <dbReference type="EMBL" id="KAE8962056.1"/>
    </source>
</evidence>
<evidence type="ECO:0000313" key="3">
    <source>
        <dbReference type="Proteomes" id="UP000460718"/>
    </source>
</evidence>
<dbReference type="Proteomes" id="UP000460718">
    <property type="component" value="Unassembled WGS sequence"/>
</dbReference>
<dbReference type="EMBL" id="QXFW01005423">
    <property type="protein sequence ID" value="KAE8962056.1"/>
    <property type="molecule type" value="Genomic_DNA"/>
</dbReference>
<dbReference type="AlphaFoldDB" id="A0A6A3GY16"/>
<organism evidence="2 3">
    <name type="scientific">Phytophthora fragariae</name>
    <dbReference type="NCBI Taxonomy" id="53985"/>
    <lineage>
        <taxon>Eukaryota</taxon>
        <taxon>Sar</taxon>
        <taxon>Stramenopiles</taxon>
        <taxon>Oomycota</taxon>
        <taxon>Peronosporomycetes</taxon>
        <taxon>Peronosporales</taxon>
        <taxon>Peronosporaceae</taxon>
        <taxon>Phytophthora</taxon>
    </lineage>
</organism>
<name>A0A6A3GY16_9STRA</name>
<comment type="caution">
    <text evidence="2">The sequence shown here is derived from an EMBL/GenBank/DDBJ whole genome shotgun (WGS) entry which is preliminary data.</text>
</comment>
<proteinExistence type="predicted"/>